<dbReference type="PANTHER" id="PTHR47074:SF11">
    <property type="entry name" value="REVERSE TRANSCRIPTASE-LIKE PROTEIN"/>
    <property type="match status" value="1"/>
</dbReference>
<comment type="caution">
    <text evidence="2">The sequence shown here is derived from an EMBL/GenBank/DDBJ whole genome shotgun (WGS) entry which is preliminary data.</text>
</comment>
<dbReference type="InterPro" id="IPR052929">
    <property type="entry name" value="RNase_H-like_EbsB-rel"/>
</dbReference>
<dbReference type="Pfam" id="PF13456">
    <property type="entry name" value="RVT_3"/>
    <property type="match status" value="1"/>
</dbReference>
<protein>
    <submittedName>
        <fullName evidence="2">Ribonuclease H</fullName>
    </submittedName>
</protein>
<dbReference type="STRING" id="57577.A0A2K3MV26"/>
<dbReference type="EMBL" id="ASHM01012627">
    <property type="protein sequence ID" value="PNX94584.1"/>
    <property type="molecule type" value="Genomic_DNA"/>
</dbReference>
<gene>
    <name evidence="2" type="ORF">L195_g017761</name>
</gene>
<sequence>MINSFWWGSNKASCKGINWLRWEKLAMRKEYGGMGFRHFYGFNLAMLGKQEGFLEAKLGHNPSYVWRSIHTSRVVVRRGLRWRLGNGEKVSVWNYPWLRNEHQAYITTPVVEGRENIKVNELIDQETSRWNFTLINQIFNPWDAAKITKIPSTTNSARGLPDMEITATTKWREIGKLYGGYKFQTKLRFSYGERLGVVSPSVAGSLKEDYHVTISVLGQVDGYLVEAAGFVPVVFKIRAHDTWQEWSKAQKKHNQDGCTSGTESISRWSKPPAGIIKCNVDAACYAEQNFYCIGACLRDDKGQFVAAYAKRFEGQPAIDEAETIGVLEALKWMQSSHHAASHIEIDSLHVAQAL</sequence>
<dbReference type="Proteomes" id="UP000236291">
    <property type="component" value="Unassembled WGS sequence"/>
</dbReference>
<evidence type="ECO:0000259" key="1">
    <source>
        <dbReference type="Pfam" id="PF13456"/>
    </source>
</evidence>
<evidence type="ECO:0000313" key="2">
    <source>
        <dbReference type="EMBL" id="PNX94584.1"/>
    </source>
</evidence>
<dbReference type="PANTHER" id="PTHR47074">
    <property type="entry name" value="BNAC02G40300D PROTEIN"/>
    <property type="match status" value="1"/>
</dbReference>
<feature type="domain" description="RNase H type-1" evidence="1">
    <location>
        <begin position="279"/>
        <end position="353"/>
    </location>
</feature>
<dbReference type="InterPro" id="IPR012337">
    <property type="entry name" value="RNaseH-like_sf"/>
</dbReference>
<accession>A0A2K3MV26</accession>
<dbReference type="GO" id="GO:0003676">
    <property type="term" value="F:nucleic acid binding"/>
    <property type="evidence" value="ECO:0007669"/>
    <property type="project" value="InterPro"/>
</dbReference>
<evidence type="ECO:0000313" key="3">
    <source>
        <dbReference type="Proteomes" id="UP000236291"/>
    </source>
</evidence>
<organism evidence="2 3">
    <name type="scientific">Trifolium pratense</name>
    <name type="common">Red clover</name>
    <dbReference type="NCBI Taxonomy" id="57577"/>
    <lineage>
        <taxon>Eukaryota</taxon>
        <taxon>Viridiplantae</taxon>
        <taxon>Streptophyta</taxon>
        <taxon>Embryophyta</taxon>
        <taxon>Tracheophyta</taxon>
        <taxon>Spermatophyta</taxon>
        <taxon>Magnoliopsida</taxon>
        <taxon>eudicotyledons</taxon>
        <taxon>Gunneridae</taxon>
        <taxon>Pentapetalae</taxon>
        <taxon>rosids</taxon>
        <taxon>fabids</taxon>
        <taxon>Fabales</taxon>
        <taxon>Fabaceae</taxon>
        <taxon>Papilionoideae</taxon>
        <taxon>50 kb inversion clade</taxon>
        <taxon>NPAAA clade</taxon>
        <taxon>Hologalegina</taxon>
        <taxon>IRL clade</taxon>
        <taxon>Trifolieae</taxon>
        <taxon>Trifolium</taxon>
    </lineage>
</organism>
<dbReference type="InterPro" id="IPR002156">
    <property type="entry name" value="RNaseH_domain"/>
</dbReference>
<name>A0A2K3MV26_TRIPR</name>
<dbReference type="SUPFAM" id="SSF53098">
    <property type="entry name" value="Ribonuclease H-like"/>
    <property type="match status" value="1"/>
</dbReference>
<proteinExistence type="predicted"/>
<dbReference type="Gene3D" id="3.30.420.10">
    <property type="entry name" value="Ribonuclease H-like superfamily/Ribonuclease H"/>
    <property type="match status" value="1"/>
</dbReference>
<dbReference type="AlphaFoldDB" id="A0A2K3MV26"/>
<dbReference type="InterPro" id="IPR036397">
    <property type="entry name" value="RNaseH_sf"/>
</dbReference>
<feature type="non-terminal residue" evidence="2">
    <location>
        <position position="354"/>
    </location>
</feature>
<dbReference type="GO" id="GO:0004523">
    <property type="term" value="F:RNA-DNA hybrid ribonuclease activity"/>
    <property type="evidence" value="ECO:0007669"/>
    <property type="project" value="InterPro"/>
</dbReference>
<reference evidence="2 3" key="2">
    <citation type="journal article" date="2017" name="Front. Plant Sci.">
        <title>Gene Classification and Mining of Molecular Markers Useful in Red Clover (Trifolium pratense) Breeding.</title>
        <authorList>
            <person name="Istvanek J."/>
            <person name="Dluhosova J."/>
            <person name="Dluhos P."/>
            <person name="Patkova L."/>
            <person name="Nedelnik J."/>
            <person name="Repkova J."/>
        </authorList>
    </citation>
    <scope>NUCLEOTIDE SEQUENCE [LARGE SCALE GENOMIC DNA]</scope>
    <source>
        <strain evidence="3">cv. Tatra</strain>
        <tissue evidence="2">Young leaves</tissue>
    </source>
</reference>
<reference evidence="2 3" key="1">
    <citation type="journal article" date="2014" name="Am. J. Bot.">
        <title>Genome assembly and annotation for red clover (Trifolium pratense; Fabaceae).</title>
        <authorList>
            <person name="Istvanek J."/>
            <person name="Jaros M."/>
            <person name="Krenek A."/>
            <person name="Repkova J."/>
        </authorList>
    </citation>
    <scope>NUCLEOTIDE SEQUENCE [LARGE SCALE GENOMIC DNA]</scope>
    <source>
        <strain evidence="3">cv. Tatra</strain>
        <tissue evidence="2">Young leaves</tissue>
    </source>
</reference>